<reference evidence="4" key="2">
    <citation type="submission" date="2010-07" db="EMBL/GenBank/DDBJ databases">
        <authorList>
            <consortium name="The Broad Institute Genome Sequencing Platform"/>
            <consortium name="Broad Institute Genome Sequencing Center for Infectious Disease"/>
            <person name="Ma L.-J."/>
            <person name="Dead R."/>
            <person name="Young S."/>
            <person name="Zeng Q."/>
            <person name="Koehrsen M."/>
            <person name="Alvarado L."/>
            <person name="Berlin A."/>
            <person name="Chapman S.B."/>
            <person name="Chen Z."/>
            <person name="Freedman E."/>
            <person name="Gellesch M."/>
            <person name="Goldberg J."/>
            <person name="Griggs A."/>
            <person name="Gujja S."/>
            <person name="Heilman E.R."/>
            <person name="Heiman D."/>
            <person name="Hepburn T."/>
            <person name="Howarth C."/>
            <person name="Jen D."/>
            <person name="Larson L."/>
            <person name="Mehta T."/>
            <person name="Neiman D."/>
            <person name="Pearson M."/>
            <person name="Roberts A."/>
            <person name="Saif S."/>
            <person name="Shea T."/>
            <person name="Shenoy N."/>
            <person name="Sisk P."/>
            <person name="Stolte C."/>
            <person name="Sykes S."/>
            <person name="Walk T."/>
            <person name="White J."/>
            <person name="Yandava C."/>
            <person name="Haas B."/>
            <person name="Nusbaum C."/>
            <person name="Birren B."/>
        </authorList>
    </citation>
    <scope>NUCLEOTIDE SEQUENCE</scope>
    <source>
        <strain evidence="4">R3-111a-1</strain>
    </source>
</reference>
<dbReference type="PROSITE" id="PS00036">
    <property type="entry name" value="BZIP_BASIC"/>
    <property type="match status" value="1"/>
</dbReference>
<name>J3PJ01_GAET3</name>
<evidence type="ECO:0000256" key="2">
    <source>
        <dbReference type="SAM" id="MobiDB-lite"/>
    </source>
</evidence>
<dbReference type="OrthoDB" id="2593073at2759"/>
<evidence type="ECO:0000313" key="5">
    <source>
        <dbReference type="EnsemblFungi" id="EJT68977"/>
    </source>
</evidence>
<dbReference type="AlphaFoldDB" id="J3PJ01"/>
<dbReference type="GO" id="GO:0003700">
    <property type="term" value="F:DNA-binding transcription factor activity"/>
    <property type="evidence" value="ECO:0007669"/>
    <property type="project" value="InterPro"/>
</dbReference>
<dbReference type="InterPro" id="IPR004827">
    <property type="entry name" value="bZIP"/>
</dbReference>
<sequence length="199" mass="22016">MSGVQDFSSVHSSPRASKCNGNINLPKPAKALTKKRRANRYKNSPPFVLSLRRARNRASQKACRARKEQRIKDLEQHNDLLKKAYQALYSQYIDLETQQLFNQTANNIYSAAPANVDPSAITIIPTSLEAELQWDQAMWEADEFLAGLVVAQATTPGASNDDADLTLTTTSTYADPTAVGDLTMEPALHVNITELQEHS</sequence>
<protein>
    <recommendedName>
        <fullName evidence="3">BZIP domain-containing protein</fullName>
    </recommendedName>
</protein>
<gene>
    <name evidence="5" type="primary">20353941</name>
    <name evidence="4" type="ORF">GGTG_13483</name>
</gene>
<evidence type="ECO:0000313" key="6">
    <source>
        <dbReference type="Proteomes" id="UP000006039"/>
    </source>
</evidence>
<proteinExistence type="predicted"/>
<reference evidence="5" key="5">
    <citation type="submission" date="2018-04" db="UniProtKB">
        <authorList>
            <consortium name="EnsemblFungi"/>
        </authorList>
    </citation>
    <scope>IDENTIFICATION</scope>
    <source>
        <strain evidence="5">R3-111a-1</strain>
    </source>
</reference>
<dbReference type="STRING" id="644352.J3PJ01"/>
<dbReference type="InterPro" id="IPR046347">
    <property type="entry name" value="bZIP_sf"/>
</dbReference>
<reference evidence="4" key="3">
    <citation type="submission" date="2010-09" db="EMBL/GenBank/DDBJ databases">
        <title>Annotation of Gaeumannomyces graminis var. tritici R3-111a-1.</title>
        <authorList>
            <consortium name="The Broad Institute Genome Sequencing Platform"/>
            <person name="Ma L.-J."/>
            <person name="Dead R."/>
            <person name="Young S.K."/>
            <person name="Zeng Q."/>
            <person name="Gargeya S."/>
            <person name="Fitzgerald M."/>
            <person name="Haas B."/>
            <person name="Abouelleil A."/>
            <person name="Alvarado L."/>
            <person name="Arachchi H.M."/>
            <person name="Berlin A."/>
            <person name="Brown A."/>
            <person name="Chapman S.B."/>
            <person name="Chen Z."/>
            <person name="Dunbar C."/>
            <person name="Freedman E."/>
            <person name="Gearin G."/>
            <person name="Gellesch M."/>
            <person name="Goldberg J."/>
            <person name="Griggs A."/>
            <person name="Gujja S."/>
            <person name="Heiman D."/>
            <person name="Howarth C."/>
            <person name="Larson L."/>
            <person name="Lui A."/>
            <person name="MacDonald P.J.P."/>
            <person name="Mehta T."/>
            <person name="Montmayeur A."/>
            <person name="Murphy C."/>
            <person name="Neiman D."/>
            <person name="Pearson M."/>
            <person name="Priest M."/>
            <person name="Roberts A."/>
            <person name="Saif S."/>
            <person name="Shea T."/>
            <person name="Shenoy N."/>
            <person name="Sisk P."/>
            <person name="Stolte C."/>
            <person name="Sykes S."/>
            <person name="Yandava C."/>
            <person name="Wortman J."/>
            <person name="Nusbaum C."/>
            <person name="Birren B."/>
        </authorList>
    </citation>
    <scope>NUCLEOTIDE SEQUENCE</scope>
    <source>
        <strain evidence="4">R3-111a-1</strain>
    </source>
</reference>
<dbReference type="HOGENOM" id="CLU_1372284_0_0_1"/>
<dbReference type="Proteomes" id="UP000006039">
    <property type="component" value="Unassembled WGS sequence"/>
</dbReference>
<dbReference type="GeneID" id="20353941"/>
<dbReference type="RefSeq" id="XP_009229653.1">
    <property type="nucleotide sequence ID" value="XM_009231389.1"/>
</dbReference>
<evidence type="ECO:0000259" key="3">
    <source>
        <dbReference type="PROSITE" id="PS00036"/>
    </source>
</evidence>
<reference evidence="5" key="4">
    <citation type="journal article" date="2015" name="G3 (Bethesda)">
        <title>Genome sequences of three phytopathogenic species of the Magnaporthaceae family of fungi.</title>
        <authorList>
            <person name="Okagaki L.H."/>
            <person name="Nunes C.C."/>
            <person name="Sailsbery J."/>
            <person name="Clay B."/>
            <person name="Brown D."/>
            <person name="John T."/>
            <person name="Oh Y."/>
            <person name="Young N."/>
            <person name="Fitzgerald M."/>
            <person name="Haas B.J."/>
            <person name="Zeng Q."/>
            <person name="Young S."/>
            <person name="Adiconis X."/>
            <person name="Fan L."/>
            <person name="Levin J.Z."/>
            <person name="Mitchell T.K."/>
            <person name="Okubara P.A."/>
            <person name="Farman M.L."/>
            <person name="Kohn L.M."/>
            <person name="Birren B."/>
            <person name="Ma L.-J."/>
            <person name="Dean R.A."/>
        </authorList>
    </citation>
    <scope>NUCLEOTIDE SEQUENCE</scope>
    <source>
        <strain evidence="5">R3-111a-1</strain>
    </source>
</reference>
<dbReference type="Pfam" id="PF00170">
    <property type="entry name" value="bZIP_1"/>
    <property type="match status" value="1"/>
</dbReference>
<dbReference type="VEuPathDB" id="FungiDB:GGTG_13483"/>
<keyword evidence="6" id="KW-1185">Reference proteome</keyword>
<evidence type="ECO:0000256" key="1">
    <source>
        <dbReference type="SAM" id="Coils"/>
    </source>
</evidence>
<feature type="compositionally biased region" description="Polar residues" evidence="2">
    <location>
        <begin position="1"/>
        <end position="23"/>
    </location>
</feature>
<dbReference type="CDD" id="cd14688">
    <property type="entry name" value="bZIP_YAP"/>
    <property type="match status" value="1"/>
</dbReference>
<feature type="coiled-coil region" evidence="1">
    <location>
        <begin position="64"/>
        <end position="91"/>
    </location>
</feature>
<keyword evidence="1" id="KW-0175">Coiled coil</keyword>
<dbReference type="EnsemblFungi" id="EJT68977">
    <property type="protein sequence ID" value="EJT68977"/>
    <property type="gene ID" value="GGTG_13483"/>
</dbReference>
<dbReference type="EMBL" id="GL385408">
    <property type="protein sequence ID" value="EJT68977.1"/>
    <property type="molecule type" value="Genomic_DNA"/>
</dbReference>
<accession>J3PJ01</accession>
<organism evidence="4">
    <name type="scientific">Gaeumannomyces tritici (strain R3-111a-1)</name>
    <name type="common">Wheat and barley take-all root rot fungus</name>
    <name type="synonym">Gaeumannomyces graminis var. tritici</name>
    <dbReference type="NCBI Taxonomy" id="644352"/>
    <lineage>
        <taxon>Eukaryota</taxon>
        <taxon>Fungi</taxon>
        <taxon>Dikarya</taxon>
        <taxon>Ascomycota</taxon>
        <taxon>Pezizomycotina</taxon>
        <taxon>Sordariomycetes</taxon>
        <taxon>Sordariomycetidae</taxon>
        <taxon>Magnaporthales</taxon>
        <taxon>Magnaporthaceae</taxon>
        <taxon>Gaeumannomyces</taxon>
    </lineage>
</organism>
<reference evidence="6" key="1">
    <citation type="submission" date="2010-07" db="EMBL/GenBank/DDBJ databases">
        <title>The genome sequence of Gaeumannomyces graminis var. tritici strain R3-111a-1.</title>
        <authorList>
            <consortium name="The Broad Institute Genome Sequencing Platform"/>
            <person name="Ma L.-J."/>
            <person name="Dead R."/>
            <person name="Young S."/>
            <person name="Zeng Q."/>
            <person name="Koehrsen M."/>
            <person name="Alvarado L."/>
            <person name="Berlin A."/>
            <person name="Chapman S.B."/>
            <person name="Chen Z."/>
            <person name="Freedman E."/>
            <person name="Gellesch M."/>
            <person name="Goldberg J."/>
            <person name="Griggs A."/>
            <person name="Gujja S."/>
            <person name="Heilman E.R."/>
            <person name="Heiman D."/>
            <person name="Hepburn T."/>
            <person name="Howarth C."/>
            <person name="Jen D."/>
            <person name="Larson L."/>
            <person name="Mehta T."/>
            <person name="Neiman D."/>
            <person name="Pearson M."/>
            <person name="Roberts A."/>
            <person name="Saif S."/>
            <person name="Shea T."/>
            <person name="Shenoy N."/>
            <person name="Sisk P."/>
            <person name="Stolte C."/>
            <person name="Sykes S."/>
            <person name="Walk T."/>
            <person name="White J."/>
            <person name="Yandava C."/>
            <person name="Haas B."/>
            <person name="Nusbaum C."/>
            <person name="Birren B."/>
        </authorList>
    </citation>
    <scope>NUCLEOTIDE SEQUENCE [LARGE SCALE GENOMIC DNA]</scope>
    <source>
        <strain evidence="6">R3-111a-1</strain>
    </source>
</reference>
<dbReference type="SUPFAM" id="SSF57959">
    <property type="entry name" value="Leucine zipper domain"/>
    <property type="match status" value="1"/>
</dbReference>
<evidence type="ECO:0000313" key="4">
    <source>
        <dbReference type="EMBL" id="EJT68977.1"/>
    </source>
</evidence>
<feature type="domain" description="BZIP" evidence="3">
    <location>
        <begin position="52"/>
        <end position="66"/>
    </location>
</feature>
<feature type="region of interest" description="Disordered" evidence="2">
    <location>
        <begin position="1"/>
        <end position="39"/>
    </location>
</feature>
<dbReference type="Gene3D" id="1.20.5.170">
    <property type="match status" value="1"/>
</dbReference>
<dbReference type="eggNOG" id="ENOG502S175">
    <property type="taxonomic scope" value="Eukaryota"/>
</dbReference>